<dbReference type="RefSeq" id="WP_068567482.1">
    <property type="nucleotide sequence ID" value="NZ_FNLF01000002.1"/>
</dbReference>
<dbReference type="PANTHER" id="PTHR42773:SF1">
    <property type="entry name" value="METALLO-BETA-LACTAMASE FAMILY PROTEIN"/>
    <property type="match status" value="1"/>
</dbReference>
<reference evidence="3" key="1">
    <citation type="submission" date="2016-10" db="EMBL/GenBank/DDBJ databases">
        <authorList>
            <person name="Varghese N."/>
            <person name="Submissions S."/>
        </authorList>
    </citation>
    <scope>NUCLEOTIDE SEQUENCE [LARGE SCALE GENOMIC DNA]</scope>
    <source>
        <strain evidence="3">DSM 44142</strain>
    </source>
</reference>
<evidence type="ECO:0000313" key="3">
    <source>
        <dbReference type="Proteomes" id="UP000183053"/>
    </source>
</evidence>
<protein>
    <submittedName>
        <fullName evidence="2">Glyoxylase, beta-lactamase superfamily II</fullName>
    </submittedName>
</protein>
<dbReference type="Proteomes" id="UP000183053">
    <property type="component" value="Unassembled WGS sequence"/>
</dbReference>
<dbReference type="STRING" id="47312.SAMN04489765_2525"/>
<dbReference type="InterPro" id="IPR036866">
    <property type="entry name" value="RibonucZ/Hydroxyglut_hydro"/>
</dbReference>
<sequence length="218" mass="22660">MLTPIRPDLLETPTYSPFPGLTTHAYLWTPPSGGNVLFYSPGDAADFDTLAEHGGIAHQYLSHQDEAGPILRAIAARFGAVLHAPEGDLPGVAEHATPGVLLAGRGIDANGVEVIPTPGHTPGSTSFLVTGSDGARYLFTGDTLYRGADGRWNAGYLPGMSDGAQLLASLEVLGGLEPDLVASSAFAGEHGAHTVDPANWRRTVAETAERLATGVLAR</sequence>
<organism evidence="2 3">
    <name type="scientific">Tsukamurella pulmonis</name>
    <dbReference type="NCBI Taxonomy" id="47312"/>
    <lineage>
        <taxon>Bacteria</taxon>
        <taxon>Bacillati</taxon>
        <taxon>Actinomycetota</taxon>
        <taxon>Actinomycetes</taxon>
        <taxon>Mycobacteriales</taxon>
        <taxon>Tsukamurellaceae</taxon>
        <taxon>Tsukamurella</taxon>
    </lineage>
</organism>
<dbReference type="AlphaFoldDB" id="A0A1H1F529"/>
<gene>
    <name evidence="2" type="ORF">SAMN04489765_2525</name>
</gene>
<dbReference type="PANTHER" id="PTHR42773">
    <property type="entry name" value="METALLO-BETA-LACTAMASE-RELATED"/>
    <property type="match status" value="1"/>
</dbReference>
<name>A0A1H1F529_9ACTN</name>
<dbReference type="InterPro" id="IPR001279">
    <property type="entry name" value="Metallo-B-lactamas"/>
</dbReference>
<keyword evidence="3" id="KW-1185">Reference proteome</keyword>
<feature type="domain" description="Metallo-beta-lactamase" evidence="1">
    <location>
        <begin position="22"/>
        <end position="190"/>
    </location>
</feature>
<dbReference type="Pfam" id="PF00753">
    <property type="entry name" value="Lactamase_B"/>
    <property type="match status" value="1"/>
</dbReference>
<proteinExistence type="predicted"/>
<evidence type="ECO:0000259" key="1">
    <source>
        <dbReference type="SMART" id="SM00849"/>
    </source>
</evidence>
<dbReference type="OrthoDB" id="9802991at2"/>
<accession>A0A1H1F529</accession>
<evidence type="ECO:0000313" key="2">
    <source>
        <dbReference type="EMBL" id="SDQ96103.1"/>
    </source>
</evidence>
<dbReference type="SUPFAM" id="SSF56281">
    <property type="entry name" value="Metallo-hydrolase/oxidoreductase"/>
    <property type="match status" value="1"/>
</dbReference>
<dbReference type="EMBL" id="FNLF01000002">
    <property type="protein sequence ID" value="SDQ96103.1"/>
    <property type="molecule type" value="Genomic_DNA"/>
</dbReference>
<dbReference type="Gene3D" id="3.60.15.10">
    <property type="entry name" value="Ribonuclease Z/Hydroxyacylglutathione hydrolase-like"/>
    <property type="match status" value="1"/>
</dbReference>
<dbReference type="SMART" id="SM00849">
    <property type="entry name" value="Lactamase_B"/>
    <property type="match status" value="1"/>
</dbReference>